<keyword evidence="1 2" id="KW-0378">Hydrolase</keyword>
<dbReference type="PANTHER" id="PTHR46124:SF2">
    <property type="entry name" value="D-AMINOACYL-TRNA DEACYLASE"/>
    <property type="match status" value="1"/>
</dbReference>
<dbReference type="PROSITE" id="PS01090">
    <property type="entry name" value="TATD_2"/>
    <property type="match status" value="1"/>
</dbReference>
<sequence length="325" mass="35822">MSEEEPLFEDVKFHQKRKHGKWSEVEAPVMDVPVADTHAHVQMMRDPALSLARAGAHNVGFVEAIVDPTDDGFTTFSALPGWLMEAAGDLRRLTSEPDQEVHDCVVAVPRVRIAAGVHPHNAKDYTPALEDDLRAHLADRRVSAVGEIGLDYHYDLSPRDVQQEVFRAQIRLAKEAGLPVCLHLREAHDDGFAILSEEGFPEAGTLLHCFNLDGAEVARWVEAGCFIALGGQLTYKKFDALREAARLVPRDRLLTETDAPYMTPEPLRGTLCGPEHVIWTADALCAVLGADTPEGRASLLAQLYENALGLLDRAPTAWQREHAHA</sequence>
<dbReference type="RefSeq" id="WP_338210820.1">
    <property type="nucleotide sequence ID" value="NZ_JAYMFF010000015.1"/>
</dbReference>
<comment type="caution">
    <text evidence="2">The sequence shown here is derived from an EMBL/GenBank/DDBJ whole genome shotgun (WGS) entry which is preliminary data.</text>
</comment>
<reference evidence="2 3" key="1">
    <citation type="submission" date="2024-01" db="EMBL/GenBank/DDBJ databases">
        <title>novel species in genus Adlercreutzia.</title>
        <authorList>
            <person name="Liu X."/>
        </authorList>
    </citation>
    <scope>NUCLEOTIDE SEQUENCE [LARGE SCALE GENOMIC DNA]</scope>
    <source>
        <strain evidence="2 3">R7</strain>
    </source>
</reference>
<dbReference type="InterPro" id="IPR001130">
    <property type="entry name" value="TatD-like"/>
</dbReference>
<proteinExistence type="predicted"/>
<dbReference type="InterPro" id="IPR018228">
    <property type="entry name" value="DNase_TatD-rel_CS"/>
</dbReference>
<dbReference type="PROSITE" id="PS01091">
    <property type="entry name" value="TATD_3"/>
    <property type="match status" value="1"/>
</dbReference>
<evidence type="ECO:0000313" key="2">
    <source>
        <dbReference type="EMBL" id="MEC4176489.1"/>
    </source>
</evidence>
<organism evidence="2 3">
    <name type="scientific">Adlercreutzia wanghongyangiae</name>
    <dbReference type="NCBI Taxonomy" id="3111451"/>
    <lineage>
        <taxon>Bacteria</taxon>
        <taxon>Bacillati</taxon>
        <taxon>Actinomycetota</taxon>
        <taxon>Coriobacteriia</taxon>
        <taxon>Eggerthellales</taxon>
        <taxon>Eggerthellaceae</taxon>
        <taxon>Adlercreutzia</taxon>
    </lineage>
</organism>
<accession>A0ABU6IJ47</accession>
<dbReference type="EMBL" id="JAYMFF010000015">
    <property type="protein sequence ID" value="MEC4176489.1"/>
    <property type="molecule type" value="Genomic_DNA"/>
</dbReference>
<dbReference type="GO" id="GO:0016787">
    <property type="term" value="F:hydrolase activity"/>
    <property type="evidence" value="ECO:0007669"/>
    <property type="project" value="UniProtKB-KW"/>
</dbReference>
<dbReference type="PANTHER" id="PTHR46124">
    <property type="entry name" value="D-AMINOACYL-TRNA DEACYLASE"/>
    <property type="match status" value="1"/>
</dbReference>
<evidence type="ECO:0000313" key="3">
    <source>
        <dbReference type="Proteomes" id="UP001349994"/>
    </source>
</evidence>
<name>A0ABU6IJ47_9ACTN</name>
<dbReference type="SUPFAM" id="SSF51556">
    <property type="entry name" value="Metallo-dependent hydrolases"/>
    <property type="match status" value="1"/>
</dbReference>
<gene>
    <name evidence="2" type="ORF">VIN30_08540</name>
</gene>
<dbReference type="Gene3D" id="3.20.20.140">
    <property type="entry name" value="Metal-dependent hydrolases"/>
    <property type="match status" value="1"/>
</dbReference>
<dbReference type="CDD" id="cd01310">
    <property type="entry name" value="TatD_DNAse"/>
    <property type="match status" value="1"/>
</dbReference>
<dbReference type="Pfam" id="PF01026">
    <property type="entry name" value="TatD_DNase"/>
    <property type="match status" value="1"/>
</dbReference>
<protein>
    <submittedName>
        <fullName evidence="2">TatD family hydrolase</fullName>
    </submittedName>
</protein>
<dbReference type="InterPro" id="IPR032466">
    <property type="entry name" value="Metal_Hydrolase"/>
</dbReference>
<keyword evidence="3" id="KW-1185">Reference proteome</keyword>
<evidence type="ECO:0000256" key="1">
    <source>
        <dbReference type="ARBA" id="ARBA00022801"/>
    </source>
</evidence>
<dbReference type="Proteomes" id="UP001349994">
    <property type="component" value="Unassembled WGS sequence"/>
</dbReference>